<accession>A0A2D0KLR8</accession>
<reference evidence="1 2" key="1">
    <citation type="journal article" date="2017" name="Nat. Microbiol.">
        <title>Natural product diversity associated with the nematode symbionts Photorhabdus and Xenorhabdus.</title>
        <authorList>
            <person name="Tobias N.J."/>
            <person name="Wolff H."/>
            <person name="Djahanschiri B."/>
            <person name="Grundmann F."/>
            <person name="Kronenwerth M."/>
            <person name="Shi Y.M."/>
            <person name="Simonyi S."/>
            <person name="Grun P."/>
            <person name="Shapiro-Ilan D."/>
            <person name="Pidot S.J."/>
            <person name="Stinear T.P."/>
            <person name="Ebersberger I."/>
            <person name="Bode H.B."/>
        </authorList>
    </citation>
    <scope>NUCLEOTIDE SEQUENCE [LARGE SCALE GENOMIC DNA]</scope>
    <source>
        <strain evidence="1 2">DSM 17904</strain>
    </source>
</reference>
<evidence type="ECO:0000313" key="1">
    <source>
        <dbReference type="EMBL" id="PHM64328.1"/>
    </source>
</evidence>
<sequence>MHGETQPLFILLKYRNNGTDNKTQQNTCEYPIDKRHTDLPQQQCFIVFYFELYKEIMGCLSMIRSYKRSIYVT</sequence>
<comment type="caution">
    <text evidence="1">The sequence shown here is derived from an EMBL/GenBank/DDBJ whole genome shotgun (WGS) entry which is preliminary data.</text>
</comment>
<dbReference type="AlphaFoldDB" id="A0A2D0KLR8"/>
<organism evidence="1 2">
    <name type="scientific">Xenorhabdus stockiae</name>
    <dbReference type="NCBI Taxonomy" id="351614"/>
    <lineage>
        <taxon>Bacteria</taxon>
        <taxon>Pseudomonadati</taxon>
        <taxon>Pseudomonadota</taxon>
        <taxon>Gammaproteobacteria</taxon>
        <taxon>Enterobacterales</taxon>
        <taxon>Morganellaceae</taxon>
        <taxon>Xenorhabdus</taxon>
    </lineage>
</organism>
<keyword evidence="2" id="KW-1185">Reference proteome</keyword>
<dbReference type="EMBL" id="NJAJ01000031">
    <property type="protein sequence ID" value="PHM64328.1"/>
    <property type="molecule type" value="Genomic_DNA"/>
</dbReference>
<dbReference type="Proteomes" id="UP000222366">
    <property type="component" value="Unassembled WGS sequence"/>
</dbReference>
<proteinExistence type="predicted"/>
<evidence type="ECO:0000313" key="2">
    <source>
        <dbReference type="Proteomes" id="UP000222366"/>
    </source>
</evidence>
<gene>
    <name evidence="1" type="ORF">Xsto_03085</name>
</gene>
<protein>
    <submittedName>
        <fullName evidence="1">Uncharacterized protein</fullName>
    </submittedName>
</protein>
<name>A0A2D0KLR8_9GAMM</name>